<evidence type="ECO:0000313" key="1">
    <source>
        <dbReference type="EMBL" id="CDW17749.1"/>
    </source>
</evidence>
<name>A0A0K2SVJ7_LEPSM</name>
<protein>
    <submittedName>
        <fullName evidence="1">Uncharacterized protein</fullName>
    </submittedName>
</protein>
<sequence length="35" mass="4028">MLSGRKDDLQKQLEKGCNRQRVNETFLCLSLCNVS</sequence>
<feature type="non-terminal residue" evidence="1">
    <location>
        <position position="35"/>
    </location>
</feature>
<dbReference type="AlphaFoldDB" id="A0A0K2SVJ7"/>
<organism evidence="1">
    <name type="scientific">Lepeophtheirus salmonis</name>
    <name type="common">Salmon louse</name>
    <name type="synonym">Caligus salmonis</name>
    <dbReference type="NCBI Taxonomy" id="72036"/>
    <lineage>
        <taxon>Eukaryota</taxon>
        <taxon>Metazoa</taxon>
        <taxon>Ecdysozoa</taxon>
        <taxon>Arthropoda</taxon>
        <taxon>Crustacea</taxon>
        <taxon>Multicrustacea</taxon>
        <taxon>Hexanauplia</taxon>
        <taxon>Copepoda</taxon>
        <taxon>Siphonostomatoida</taxon>
        <taxon>Caligidae</taxon>
        <taxon>Lepeophtheirus</taxon>
    </lineage>
</organism>
<accession>A0A0K2SVJ7</accession>
<dbReference type="EMBL" id="HACA01000388">
    <property type="protein sequence ID" value="CDW17749.1"/>
    <property type="molecule type" value="Transcribed_RNA"/>
</dbReference>
<proteinExistence type="predicted"/>
<reference evidence="1" key="1">
    <citation type="submission" date="2014-05" db="EMBL/GenBank/DDBJ databases">
        <authorList>
            <person name="Chronopoulou M."/>
        </authorList>
    </citation>
    <scope>NUCLEOTIDE SEQUENCE</scope>
    <source>
        <tissue evidence="1">Whole organism</tissue>
    </source>
</reference>